<evidence type="ECO:0000256" key="1">
    <source>
        <dbReference type="SAM" id="MobiDB-lite"/>
    </source>
</evidence>
<evidence type="ECO:0000313" key="2">
    <source>
        <dbReference type="EMBL" id="CAK9866597.1"/>
    </source>
</evidence>
<feature type="compositionally biased region" description="Basic and acidic residues" evidence="1">
    <location>
        <begin position="123"/>
        <end position="145"/>
    </location>
</feature>
<dbReference type="EMBL" id="OZ023717">
    <property type="protein sequence ID" value="CAK9866597.1"/>
    <property type="molecule type" value="Genomic_DNA"/>
</dbReference>
<organism evidence="2 3">
    <name type="scientific">Sphagnum jensenii</name>
    <dbReference type="NCBI Taxonomy" id="128206"/>
    <lineage>
        <taxon>Eukaryota</taxon>
        <taxon>Viridiplantae</taxon>
        <taxon>Streptophyta</taxon>
        <taxon>Embryophyta</taxon>
        <taxon>Bryophyta</taxon>
        <taxon>Sphagnophytina</taxon>
        <taxon>Sphagnopsida</taxon>
        <taxon>Sphagnales</taxon>
        <taxon>Sphagnaceae</taxon>
        <taxon>Sphagnum</taxon>
    </lineage>
</organism>
<feature type="compositionally biased region" description="Low complexity" evidence="1">
    <location>
        <begin position="86"/>
        <end position="105"/>
    </location>
</feature>
<feature type="region of interest" description="Disordered" evidence="1">
    <location>
        <begin position="78"/>
        <end position="166"/>
    </location>
</feature>
<gene>
    <name evidence="2" type="ORF">CSSPJE1EN2_LOCUS9592</name>
</gene>
<accession>A0ABP1AW24</accession>
<sequence length="166" mass="18125">MGKLETKLINDTRKTLVLYEEASNAAQTRICVLQRPNEQPAAVLETNTYTKRTNVAGEPSFYVHSVDPNDSYSTLRVWTQKKEAASPKADASASPKADASGSPKADASASTPDGEVAAPTPEGDARKKQKEQNTLEVDPPKEQKEQTMSSPLGNLFKRMGNFFKTH</sequence>
<name>A0ABP1AW24_9BRYO</name>
<keyword evidence="3" id="KW-1185">Reference proteome</keyword>
<protein>
    <submittedName>
        <fullName evidence="2">Uncharacterized protein</fullName>
    </submittedName>
</protein>
<evidence type="ECO:0000313" key="3">
    <source>
        <dbReference type="Proteomes" id="UP001497522"/>
    </source>
</evidence>
<reference evidence="2" key="1">
    <citation type="submission" date="2024-03" db="EMBL/GenBank/DDBJ databases">
        <authorList>
            <consortium name="ELIXIR-Norway"/>
            <consortium name="Elixir Norway"/>
        </authorList>
    </citation>
    <scope>NUCLEOTIDE SEQUENCE</scope>
</reference>
<proteinExistence type="predicted"/>
<dbReference type="Proteomes" id="UP001497522">
    <property type="component" value="Chromosome 16"/>
</dbReference>